<dbReference type="Gene3D" id="3.50.50.60">
    <property type="entry name" value="FAD/NAD(P)-binding domain"/>
    <property type="match status" value="1"/>
</dbReference>
<keyword evidence="9 15" id="KW-0560">Oxidoreductase</keyword>
<dbReference type="PANTHER" id="PTHR10742:SF355">
    <property type="entry name" value="AMINE OXIDASE"/>
    <property type="match status" value="1"/>
</dbReference>
<comment type="cofactor">
    <cofactor evidence="1 15">
        <name>FAD</name>
        <dbReference type="ChEBI" id="CHEBI:57692"/>
    </cofactor>
</comment>
<keyword evidence="10" id="KW-0044">Antibiotic</keyword>
<evidence type="ECO:0000313" key="18">
    <source>
        <dbReference type="Proteomes" id="UP001652642"/>
    </source>
</evidence>
<dbReference type="EC" id="1.4.3.-" evidence="15"/>
<feature type="signal peptide" evidence="16">
    <location>
        <begin position="1"/>
        <end position="27"/>
    </location>
</feature>
<evidence type="ECO:0000256" key="11">
    <source>
        <dbReference type="ARBA" id="ARBA00023157"/>
    </source>
</evidence>
<evidence type="ECO:0000256" key="1">
    <source>
        <dbReference type="ARBA" id="ARBA00001974"/>
    </source>
</evidence>
<evidence type="ECO:0000256" key="12">
    <source>
        <dbReference type="ARBA" id="ARBA00023180"/>
    </source>
</evidence>
<keyword evidence="16" id="KW-0732">Signal</keyword>
<name>A0ABM5FIU0_9SAUR</name>
<keyword evidence="7" id="KW-0800">Toxin</keyword>
<keyword evidence="5" id="KW-0929">Antimicrobial</keyword>
<reference evidence="19" key="2">
    <citation type="submission" date="2025-08" db="UniProtKB">
        <authorList>
            <consortium name="RefSeq"/>
        </authorList>
    </citation>
    <scope>IDENTIFICATION</scope>
</reference>
<keyword evidence="6 15" id="KW-0285">Flavoprotein</keyword>
<keyword evidence="12" id="KW-0325">Glycoprotein</keyword>
<protein>
    <recommendedName>
        <fullName evidence="15">Amine oxidase</fullName>
        <ecNumber evidence="15">1.4.3.-</ecNumber>
    </recommendedName>
</protein>
<comment type="similarity">
    <text evidence="3">Belongs to the flavin monoamine oxidase family. FIG1 subfamily.</text>
</comment>
<dbReference type="PRINTS" id="PR00757">
    <property type="entry name" value="AMINEOXDASEF"/>
</dbReference>
<evidence type="ECO:0000313" key="19">
    <source>
        <dbReference type="RefSeq" id="XP_072845322.1"/>
    </source>
</evidence>
<evidence type="ECO:0000256" key="4">
    <source>
        <dbReference type="ARBA" id="ARBA00022525"/>
    </source>
</evidence>
<reference evidence="18" key="1">
    <citation type="submission" date="2025-05" db="UniProtKB">
        <authorList>
            <consortium name="RefSeq"/>
        </authorList>
    </citation>
    <scope>NUCLEOTIDE SEQUENCE [LARGE SCALE GENOMIC DNA]</scope>
</reference>
<proteinExistence type="inferred from homology"/>
<sequence length="524" mass="59662">MFEYISYVVSLVLASLAFLAAPQSCTADSSPLEECFREADYEEFLEIARHGLEKTSHPRHVVIVGAGVAGLSAAYALTEAGHKVTVLEASERVGGRTETYRNEREGWYAELGAMRLPESHRIVREYIRKFGLRLTEFVQEDDNAWYLLNNIRRRIWEVKKNPSLLGYEVYPSEEGKTADQLYQESLRQVEDELSRTNCSYILAKYDTYSTKQYLIKVANLSRGAVQMIGDILNEDSGYYLSFLESMGYYDIFLSRFDEIVGGMDQLPRAIYSTIPGLVNFNARVIRIEQNAHTVNVIYWTPGKTVSSVMADYAVVTSTTRATRRIHFDPPLSPNKTDALRSTHYRSATKIFLACRQKFWERDGIYGGKSTTDRPSRFIYYLAQNFTGGVGVILASYVQGDDSRFFLALSDEDVVNIIMDDLAAVHQMPKWEIRNLCPSAVVKRWSLDKYSMCAYTAFTPYQFIDYSETLRMPEGRIHFAGEHTAKRHGWLDMSIISGLRAAKEINSFSFSKQCSGIKHNGKNEL</sequence>
<dbReference type="Gene3D" id="3.90.660.10">
    <property type="match status" value="2"/>
</dbReference>
<evidence type="ECO:0000256" key="7">
    <source>
        <dbReference type="ARBA" id="ARBA00022656"/>
    </source>
</evidence>
<evidence type="ECO:0000256" key="13">
    <source>
        <dbReference type="ARBA" id="ARBA00023240"/>
    </source>
</evidence>
<evidence type="ECO:0000259" key="17">
    <source>
        <dbReference type="Pfam" id="PF01593"/>
    </source>
</evidence>
<comment type="subcellular location">
    <subcellularLocation>
        <location evidence="2">Secreted</location>
    </subcellularLocation>
</comment>
<dbReference type="InterPro" id="IPR002937">
    <property type="entry name" value="Amino_oxidase"/>
</dbReference>
<comment type="catalytic activity">
    <reaction evidence="14">
        <text>an L-alpha-amino acid + O2 + H2O = a 2-oxocarboxylate + H2O2 + NH4(+)</text>
        <dbReference type="Rhea" id="RHEA:13781"/>
        <dbReference type="ChEBI" id="CHEBI:15377"/>
        <dbReference type="ChEBI" id="CHEBI:15379"/>
        <dbReference type="ChEBI" id="CHEBI:16240"/>
        <dbReference type="ChEBI" id="CHEBI:28938"/>
        <dbReference type="ChEBI" id="CHEBI:35179"/>
        <dbReference type="ChEBI" id="CHEBI:59869"/>
        <dbReference type="EC" id="1.4.3.2"/>
    </reaction>
</comment>
<dbReference type="InterPro" id="IPR036188">
    <property type="entry name" value="FAD/NAD-bd_sf"/>
</dbReference>
<feature type="domain" description="Amine oxidase" evidence="17">
    <location>
        <begin position="68"/>
        <end position="504"/>
    </location>
</feature>
<keyword evidence="8 15" id="KW-0274">FAD</keyword>
<dbReference type="InterPro" id="IPR050281">
    <property type="entry name" value="Flavin_monoamine_oxidase"/>
</dbReference>
<evidence type="ECO:0000256" key="6">
    <source>
        <dbReference type="ARBA" id="ARBA00022630"/>
    </source>
</evidence>
<gene>
    <name evidence="19" type="primary">LOC110088022</name>
</gene>
<evidence type="ECO:0000256" key="15">
    <source>
        <dbReference type="RuleBase" id="RU362067"/>
    </source>
</evidence>
<keyword evidence="11" id="KW-1015">Disulfide bond</keyword>
<accession>A0ABM5FIU0</accession>
<evidence type="ECO:0000256" key="16">
    <source>
        <dbReference type="SAM" id="SignalP"/>
    </source>
</evidence>
<dbReference type="SUPFAM" id="SSF54373">
    <property type="entry name" value="FAD-linked reductases, C-terminal domain"/>
    <property type="match status" value="1"/>
</dbReference>
<evidence type="ECO:0000256" key="8">
    <source>
        <dbReference type="ARBA" id="ARBA00022827"/>
    </source>
</evidence>
<dbReference type="PANTHER" id="PTHR10742">
    <property type="entry name" value="FLAVIN MONOAMINE OXIDASE"/>
    <property type="match status" value="1"/>
</dbReference>
<dbReference type="RefSeq" id="XP_072845322.1">
    <property type="nucleotide sequence ID" value="XM_072989221.1"/>
</dbReference>
<dbReference type="GeneID" id="110088022"/>
<dbReference type="Proteomes" id="UP001652642">
    <property type="component" value="Chromosome 2"/>
</dbReference>
<keyword evidence="4" id="KW-0964">Secreted</keyword>
<evidence type="ECO:0000256" key="2">
    <source>
        <dbReference type="ARBA" id="ARBA00004613"/>
    </source>
</evidence>
<evidence type="ECO:0000256" key="14">
    <source>
        <dbReference type="ARBA" id="ARBA00047637"/>
    </source>
</evidence>
<evidence type="ECO:0000256" key="10">
    <source>
        <dbReference type="ARBA" id="ARBA00023022"/>
    </source>
</evidence>
<feature type="chain" id="PRO_5045081138" description="Amine oxidase" evidence="16">
    <location>
        <begin position="28"/>
        <end position="524"/>
    </location>
</feature>
<evidence type="ECO:0000256" key="5">
    <source>
        <dbReference type="ARBA" id="ARBA00022529"/>
    </source>
</evidence>
<keyword evidence="18" id="KW-1185">Reference proteome</keyword>
<dbReference type="Pfam" id="PF01593">
    <property type="entry name" value="Amino_oxidase"/>
    <property type="match status" value="1"/>
</dbReference>
<dbReference type="InterPro" id="IPR001613">
    <property type="entry name" value="Flavin_amine_oxidase"/>
</dbReference>
<keyword evidence="13" id="KW-1199">Hemostasis impairing toxin</keyword>
<dbReference type="SUPFAM" id="SSF51905">
    <property type="entry name" value="FAD/NAD(P)-binding domain"/>
    <property type="match status" value="1"/>
</dbReference>
<organism evidence="18 19">
    <name type="scientific">Pogona vitticeps</name>
    <name type="common">central bearded dragon</name>
    <dbReference type="NCBI Taxonomy" id="103695"/>
    <lineage>
        <taxon>Eukaryota</taxon>
        <taxon>Metazoa</taxon>
        <taxon>Chordata</taxon>
        <taxon>Craniata</taxon>
        <taxon>Vertebrata</taxon>
        <taxon>Euteleostomi</taxon>
        <taxon>Lepidosauria</taxon>
        <taxon>Squamata</taxon>
        <taxon>Bifurcata</taxon>
        <taxon>Unidentata</taxon>
        <taxon>Episquamata</taxon>
        <taxon>Toxicofera</taxon>
        <taxon>Iguania</taxon>
        <taxon>Acrodonta</taxon>
        <taxon>Agamidae</taxon>
        <taxon>Amphibolurinae</taxon>
        <taxon>Pogona</taxon>
    </lineage>
</organism>
<dbReference type="Gene3D" id="1.10.405.10">
    <property type="entry name" value="Guanine Nucleotide Dissociation Inhibitor, domain 1"/>
    <property type="match status" value="1"/>
</dbReference>
<evidence type="ECO:0000256" key="3">
    <source>
        <dbReference type="ARBA" id="ARBA00005465"/>
    </source>
</evidence>
<evidence type="ECO:0000256" key="9">
    <source>
        <dbReference type="ARBA" id="ARBA00023002"/>
    </source>
</evidence>